<evidence type="ECO:0000313" key="9">
    <source>
        <dbReference type="EMBL" id="MDY0870639.1"/>
    </source>
</evidence>
<dbReference type="InterPro" id="IPR042177">
    <property type="entry name" value="Cell/Rod_1"/>
</dbReference>
<evidence type="ECO:0000259" key="8">
    <source>
        <dbReference type="Pfam" id="PF04085"/>
    </source>
</evidence>
<evidence type="ECO:0000256" key="1">
    <source>
        <dbReference type="ARBA" id="ARBA00009369"/>
    </source>
</evidence>
<proteinExistence type="inferred from homology"/>
<evidence type="ECO:0000256" key="4">
    <source>
        <dbReference type="ARBA" id="ARBA00032089"/>
    </source>
</evidence>
<keyword evidence="6" id="KW-0175">Coiled coil</keyword>
<name>A0ABU5DTI8_9PROT</name>
<protein>
    <recommendedName>
        <fullName evidence="2 5">Cell shape-determining protein MreC</fullName>
    </recommendedName>
    <alternativeName>
        <fullName evidence="4 5">Cell shape protein MreC</fullName>
    </alternativeName>
</protein>
<dbReference type="InterPro" id="IPR042175">
    <property type="entry name" value="Cell/Rod_MreC_2"/>
</dbReference>
<dbReference type="NCBIfam" id="TIGR00219">
    <property type="entry name" value="mreC"/>
    <property type="match status" value="1"/>
</dbReference>
<dbReference type="InterPro" id="IPR007221">
    <property type="entry name" value="MreC"/>
</dbReference>
<dbReference type="PIRSF" id="PIRSF038471">
    <property type="entry name" value="MreC"/>
    <property type="match status" value="1"/>
</dbReference>
<comment type="similarity">
    <text evidence="1 5">Belongs to the MreC family.</text>
</comment>
<gene>
    <name evidence="9" type="primary">mreC</name>
    <name evidence="9" type="ORF">SMD31_01845</name>
</gene>
<keyword evidence="10" id="KW-1185">Reference proteome</keyword>
<evidence type="ECO:0000256" key="7">
    <source>
        <dbReference type="SAM" id="Phobius"/>
    </source>
</evidence>
<feature type="domain" description="Rod shape-determining protein MreC beta-barrel core" evidence="8">
    <location>
        <begin position="132"/>
        <end position="271"/>
    </location>
</feature>
<dbReference type="EMBL" id="JAXCLX010000001">
    <property type="protein sequence ID" value="MDY0870639.1"/>
    <property type="molecule type" value="Genomic_DNA"/>
</dbReference>
<dbReference type="RefSeq" id="WP_320498933.1">
    <property type="nucleotide sequence ID" value="NZ_JAXCLX010000001.1"/>
</dbReference>
<comment type="function">
    <text evidence="5">Involved in formation and maintenance of cell shape.</text>
</comment>
<sequence length="306" mass="32672">MNKRMGSIGAAAATRSWTHRFTFVLLVAFAFGLMLIGKPDSIIVSRLRMAVMDVTAPVINAVSRPIDAARETASDVRDYFALKAENEALKRQNDTLMEWQRVARELQAENASLRELLNFQTGPKVSFVTASVVADASSSFVRSLIVLGGTKAGVAKGQAAMTGAGLAGRVLEVGERSARILLITDINARVPVVAERSRDQAVLAGRNSDLPELLYLSRDNDVKIGDRIVTSGQGGVFPAGLPVGEVVSVSGGHIQVQPFVDFSRLENIRLIDYSLPGILMQDLGVDTTKALSPNNQTGLLSPGAGE</sequence>
<evidence type="ECO:0000256" key="6">
    <source>
        <dbReference type="SAM" id="Coils"/>
    </source>
</evidence>
<evidence type="ECO:0000256" key="5">
    <source>
        <dbReference type="PIRNR" id="PIRNR038471"/>
    </source>
</evidence>
<comment type="caution">
    <text evidence="9">The sequence shown here is derived from an EMBL/GenBank/DDBJ whole genome shotgun (WGS) entry which is preliminary data.</text>
</comment>
<keyword evidence="7" id="KW-0812">Transmembrane</keyword>
<evidence type="ECO:0000256" key="2">
    <source>
        <dbReference type="ARBA" id="ARBA00013855"/>
    </source>
</evidence>
<dbReference type="Pfam" id="PF04085">
    <property type="entry name" value="MreC"/>
    <property type="match status" value="1"/>
</dbReference>
<dbReference type="Gene3D" id="2.40.10.350">
    <property type="entry name" value="Rod shape-determining protein MreC, domain 2"/>
    <property type="match status" value="1"/>
</dbReference>
<dbReference type="Proteomes" id="UP001271769">
    <property type="component" value="Unassembled WGS sequence"/>
</dbReference>
<organism evidence="9 10">
    <name type="scientific">Dongia rigui</name>
    <dbReference type="NCBI Taxonomy" id="940149"/>
    <lineage>
        <taxon>Bacteria</taxon>
        <taxon>Pseudomonadati</taxon>
        <taxon>Pseudomonadota</taxon>
        <taxon>Alphaproteobacteria</taxon>
        <taxon>Rhodospirillales</taxon>
        <taxon>Dongiaceae</taxon>
        <taxon>Dongia</taxon>
    </lineage>
</organism>
<keyword evidence="7" id="KW-0472">Membrane</keyword>
<accession>A0ABU5DTI8</accession>
<keyword evidence="7" id="KW-1133">Transmembrane helix</keyword>
<dbReference type="PANTHER" id="PTHR34138:SF1">
    <property type="entry name" value="CELL SHAPE-DETERMINING PROTEIN MREC"/>
    <property type="match status" value="1"/>
</dbReference>
<keyword evidence="3 5" id="KW-0133">Cell shape</keyword>
<dbReference type="Gene3D" id="2.40.10.340">
    <property type="entry name" value="Rod shape-determining protein MreC, domain 1"/>
    <property type="match status" value="1"/>
</dbReference>
<dbReference type="InterPro" id="IPR055342">
    <property type="entry name" value="MreC_beta-barrel_core"/>
</dbReference>
<reference evidence="9 10" key="1">
    <citation type="journal article" date="2013" name="Antonie Van Leeuwenhoek">
        <title>Dongia rigui sp. nov., isolated from freshwater of a large wetland in Korea.</title>
        <authorList>
            <person name="Baik K.S."/>
            <person name="Hwang Y.M."/>
            <person name="Choi J.S."/>
            <person name="Kwon J."/>
            <person name="Seong C.N."/>
        </authorList>
    </citation>
    <scope>NUCLEOTIDE SEQUENCE [LARGE SCALE GENOMIC DNA]</scope>
    <source>
        <strain evidence="9 10">04SU4-P</strain>
    </source>
</reference>
<evidence type="ECO:0000256" key="3">
    <source>
        <dbReference type="ARBA" id="ARBA00022960"/>
    </source>
</evidence>
<feature type="transmembrane region" description="Helical" evidence="7">
    <location>
        <begin position="21"/>
        <end position="37"/>
    </location>
</feature>
<dbReference type="PANTHER" id="PTHR34138">
    <property type="entry name" value="CELL SHAPE-DETERMINING PROTEIN MREC"/>
    <property type="match status" value="1"/>
</dbReference>
<feature type="coiled-coil region" evidence="6">
    <location>
        <begin position="82"/>
        <end position="116"/>
    </location>
</feature>
<evidence type="ECO:0000313" key="10">
    <source>
        <dbReference type="Proteomes" id="UP001271769"/>
    </source>
</evidence>